<sequence>MYFSSRTYHTNMLKAYYFICLSILLILTDHARCEYDFILNVEAGGWLDVHTEPETWEEAFVKCHQRGAVLASPLNKELAHALQLQMLQFGVSGNIFLGTHDLHSKGHYVSVEGVPLSDMDIKWSSEARVNQADSGDCLTMSVDGSVHYSSCTDPLPFICYRKPENQMLNECGTYDNKYHFNQQTGSCYKIHHDRYTWTRAYSICASEGAYLVILNDAEEARIVKDLFPPPPSTPLDGFFIGLRAWGKERIWTTIQGDRIEDVYNIWNIGEPNNYSGVENIAQCLWNGRLDDLPRDSIKRVFACESINDVFNHWNTSQPDNWYGSQDRASYLRNGYMDDVQPWTVAMFVCEKSPK</sequence>
<comment type="caution">
    <text evidence="1">The sequence shown here is derived from an EMBL/GenBank/DDBJ whole genome shotgun (WGS) entry which is preliminary data.</text>
</comment>
<protein>
    <submittedName>
        <fullName evidence="1">Uncharacterized protein</fullName>
    </submittedName>
</protein>
<keyword evidence="2" id="KW-1185">Reference proteome</keyword>
<proteinExistence type="predicted"/>
<organism evidence="1 2">
    <name type="scientific">Mythimna loreyi</name>
    <dbReference type="NCBI Taxonomy" id="667449"/>
    <lineage>
        <taxon>Eukaryota</taxon>
        <taxon>Metazoa</taxon>
        <taxon>Ecdysozoa</taxon>
        <taxon>Arthropoda</taxon>
        <taxon>Hexapoda</taxon>
        <taxon>Insecta</taxon>
        <taxon>Pterygota</taxon>
        <taxon>Neoptera</taxon>
        <taxon>Endopterygota</taxon>
        <taxon>Lepidoptera</taxon>
        <taxon>Glossata</taxon>
        <taxon>Ditrysia</taxon>
        <taxon>Noctuoidea</taxon>
        <taxon>Noctuidae</taxon>
        <taxon>Noctuinae</taxon>
        <taxon>Hadenini</taxon>
        <taxon>Mythimna</taxon>
    </lineage>
</organism>
<reference evidence="1" key="1">
    <citation type="submission" date="2023-03" db="EMBL/GenBank/DDBJ databases">
        <title>Chromosome-level genomes of two armyworms, Mythimna separata and Mythimna loreyi, provide insights into the biosynthesis and reception of sex pheromones.</title>
        <authorList>
            <person name="Zhao H."/>
        </authorList>
    </citation>
    <scope>NUCLEOTIDE SEQUENCE</scope>
    <source>
        <strain evidence="1">BeijingLab</strain>
    </source>
</reference>
<name>A0ACC2QWN3_9NEOP</name>
<gene>
    <name evidence="1" type="ORF">PYW08_016226</name>
</gene>
<accession>A0ACC2QWN3</accession>
<dbReference type="EMBL" id="CM056785">
    <property type="protein sequence ID" value="KAJ8727841.1"/>
    <property type="molecule type" value="Genomic_DNA"/>
</dbReference>
<evidence type="ECO:0000313" key="2">
    <source>
        <dbReference type="Proteomes" id="UP001231649"/>
    </source>
</evidence>
<evidence type="ECO:0000313" key="1">
    <source>
        <dbReference type="EMBL" id="KAJ8727841.1"/>
    </source>
</evidence>
<dbReference type="Proteomes" id="UP001231649">
    <property type="component" value="Chromosome 9"/>
</dbReference>